<dbReference type="SUPFAM" id="SSF48498">
    <property type="entry name" value="Tetracyclin repressor-like, C-terminal domain"/>
    <property type="match status" value="1"/>
</dbReference>
<name>A0A4S4FUC3_9MICO</name>
<evidence type="ECO:0000313" key="8">
    <source>
        <dbReference type="Proteomes" id="UP000307380"/>
    </source>
</evidence>
<dbReference type="InterPro" id="IPR036271">
    <property type="entry name" value="Tet_transcr_reg_TetR-rel_C_sf"/>
</dbReference>
<evidence type="ECO:0000256" key="4">
    <source>
        <dbReference type="ARBA" id="ARBA00023163"/>
    </source>
</evidence>
<dbReference type="Pfam" id="PF00440">
    <property type="entry name" value="TetR_N"/>
    <property type="match status" value="1"/>
</dbReference>
<evidence type="ECO:0000259" key="6">
    <source>
        <dbReference type="PROSITE" id="PS50977"/>
    </source>
</evidence>
<feature type="domain" description="HTH tetR-type" evidence="6">
    <location>
        <begin position="15"/>
        <end position="75"/>
    </location>
</feature>
<dbReference type="GO" id="GO:0000976">
    <property type="term" value="F:transcription cis-regulatory region binding"/>
    <property type="evidence" value="ECO:0007669"/>
    <property type="project" value="TreeGrafter"/>
</dbReference>
<feature type="DNA-binding region" description="H-T-H motif" evidence="5">
    <location>
        <begin position="38"/>
        <end position="57"/>
    </location>
</feature>
<keyword evidence="1" id="KW-0678">Repressor</keyword>
<keyword evidence="2" id="KW-0805">Transcription regulation</keyword>
<dbReference type="GO" id="GO:0003700">
    <property type="term" value="F:DNA-binding transcription factor activity"/>
    <property type="evidence" value="ECO:0007669"/>
    <property type="project" value="TreeGrafter"/>
</dbReference>
<evidence type="ECO:0000256" key="1">
    <source>
        <dbReference type="ARBA" id="ARBA00022491"/>
    </source>
</evidence>
<dbReference type="PANTHER" id="PTHR30055:SF238">
    <property type="entry name" value="MYCOFACTOCIN BIOSYNTHESIS TRANSCRIPTIONAL REGULATOR MFTR-RELATED"/>
    <property type="match status" value="1"/>
</dbReference>
<dbReference type="PRINTS" id="PR00455">
    <property type="entry name" value="HTHTETR"/>
</dbReference>
<evidence type="ECO:0000256" key="2">
    <source>
        <dbReference type="ARBA" id="ARBA00023015"/>
    </source>
</evidence>
<dbReference type="EMBL" id="SSSN01000005">
    <property type="protein sequence ID" value="THG34303.1"/>
    <property type="molecule type" value="Genomic_DNA"/>
</dbReference>
<dbReference type="Proteomes" id="UP000307380">
    <property type="component" value="Unassembled WGS sequence"/>
</dbReference>
<dbReference type="PANTHER" id="PTHR30055">
    <property type="entry name" value="HTH-TYPE TRANSCRIPTIONAL REGULATOR RUTR"/>
    <property type="match status" value="1"/>
</dbReference>
<evidence type="ECO:0000256" key="5">
    <source>
        <dbReference type="PROSITE-ProRule" id="PRU00335"/>
    </source>
</evidence>
<dbReference type="InterPro" id="IPR001647">
    <property type="entry name" value="HTH_TetR"/>
</dbReference>
<dbReference type="PROSITE" id="PS50977">
    <property type="entry name" value="HTH_TETR_2"/>
    <property type="match status" value="1"/>
</dbReference>
<dbReference type="RefSeq" id="WP_136424101.1">
    <property type="nucleotide sequence ID" value="NZ_OZ241748.1"/>
</dbReference>
<dbReference type="InterPro" id="IPR039538">
    <property type="entry name" value="BetI_C"/>
</dbReference>
<dbReference type="Pfam" id="PF13977">
    <property type="entry name" value="TetR_C_6"/>
    <property type="match status" value="1"/>
</dbReference>
<proteinExistence type="predicted"/>
<evidence type="ECO:0000256" key="3">
    <source>
        <dbReference type="ARBA" id="ARBA00023125"/>
    </source>
</evidence>
<reference evidence="7 8" key="1">
    <citation type="submission" date="2019-04" db="EMBL/GenBank/DDBJ databases">
        <authorList>
            <person name="Jiang L."/>
        </authorList>
    </citation>
    <scope>NUCLEOTIDE SEQUENCE [LARGE SCALE GENOMIC DNA]</scope>
    <source>
        <strain evidence="7 8">YIM 131861</strain>
    </source>
</reference>
<sequence length="209" mass="22802">MSDVTRVRGAYAKSAAVRERIVHAATEEFAESGFRAGTMKKIAERAGISQRGLVHHFASKEELLLEVLEARSVESAQLMRDGEPLQVLRSVVDVMLDNARRPGLVELHTVLFAEATSSEHPAHAHHAERLRIWRDYLTGIFAALASDGALAPGLDPRVVATTLVAVQDGAQLQWLYDPGMIDMAGVVHDYLASVVPGWTLHPQPAAQRS</sequence>
<dbReference type="InterPro" id="IPR009057">
    <property type="entry name" value="Homeodomain-like_sf"/>
</dbReference>
<keyword evidence="8" id="KW-1185">Reference proteome</keyword>
<accession>A0A4S4FUC3</accession>
<dbReference type="SUPFAM" id="SSF46689">
    <property type="entry name" value="Homeodomain-like"/>
    <property type="match status" value="1"/>
</dbReference>
<organism evidence="7 8">
    <name type="scientific">Orlajensenia flava</name>
    <dbReference type="NCBI Taxonomy" id="2565934"/>
    <lineage>
        <taxon>Bacteria</taxon>
        <taxon>Bacillati</taxon>
        <taxon>Actinomycetota</taxon>
        <taxon>Actinomycetes</taxon>
        <taxon>Micrococcales</taxon>
        <taxon>Microbacteriaceae</taxon>
        <taxon>Orlajensenia</taxon>
    </lineage>
</organism>
<dbReference type="Gene3D" id="1.10.357.10">
    <property type="entry name" value="Tetracycline Repressor, domain 2"/>
    <property type="match status" value="1"/>
</dbReference>
<keyword evidence="3 5" id="KW-0238">DNA-binding</keyword>
<dbReference type="OrthoDB" id="7505659at2"/>
<evidence type="ECO:0000313" key="7">
    <source>
        <dbReference type="EMBL" id="THG34303.1"/>
    </source>
</evidence>
<gene>
    <name evidence="7" type="ORF">E6C70_08420</name>
</gene>
<protein>
    <submittedName>
        <fullName evidence="7">TetR/AcrR family transcriptional regulator</fullName>
    </submittedName>
</protein>
<dbReference type="AlphaFoldDB" id="A0A4S4FUC3"/>
<comment type="caution">
    <text evidence="7">The sequence shown here is derived from an EMBL/GenBank/DDBJ whole genome shotgun (WGS) entry which is preliminary data.</text>
</comment>
<dbReference type="InterPro" id="IPR050109">
    <property type="entry name" value="HTH-type_TetR-like_transc_reg"/>
</dbReference>
<keyword evidence="4" id="KW-0804">Transcription</keyword>